<dbReference type="AlphaFoldDB" id="A0A1H6ST46"/>
<feature type="domain" description="PTS EIIB type-2" evidence="7">
    <location>
        <begin position="297"/>
        <end position="389"/>
    </location>
</feature>
<dbReference type="CDD" id="cd05568">
    <property type="entry name" value="PTS_IIB_bgl_like"/>
    <property type="match status" value="1"/>
</dbReference>
<proteinExistence type="predicted"/>
<dbReference type="Pfam" id="PF05043">
    <property type="entry name" value="Mga"/>
    <property type="match status" value="1"/>
</dbReference>
<dbReference type="InterPro" id="IPR002178">
    <property type="entry name" value="PTS_EIIA_type-2_dom"/>
</dbReference>
<keyword evidence="4" id="KW-0010">Activator</keyword>
<dbReference type="GO" id="GO:0008982">
    <property type="term" value="F:protein-N(PI)-phosphohistidine-sugar phosphotransferase activity"/>
    <property type="evidence" value="ECO:0007669"/>
    <property type="project" value="InterPro"/>
</dbReference>
<keyword evidence="2" id="KW-0677">Repeat</keyword>
<evidence type="ECO:0000259" key="8">
    <source>
        <dbReference type="PROSITE" id="PS51372"/>
    </source>
</evidence>
<dbReference type="SUPFAM" id="SSF63520">
    <property type="entry name" value="PTS-regulatory domain, PRD"/>
    <property type="match status" value="2"/>
</dbReference>
<protein>
    <submittedName>
        <fullName evidence="9">Lichenan operon transcriptional antiterminator</fullName>
    </submittedName>
</protein>
<name>A0A1H6ST46_9LACT</name>
<dbReference type="PROSITE" id="PS51094">
    <property type="entry name" value="PTS_EIIA_TYPE_2"/>
    <property type="match status" value="1"/>
</dbReference>
<dbReference type="InterPro" id="IPR003501">
    <property type="entry name" value="PTS_EIIB_2/3"/>
</dbReference>
<dbReference type="InterPro" id="IPR050661">
    <property type="entry name" value="BglG_antiterminators"/>
</dbReference>
<dbReference type="Gene3D" id="1.10.1790.10">
    <property type="entry name" value="PRD domain"/>
    <property type="match status" value="2"/>
</dbReference>
<evidence type="ECO:0000259" key="6">
    <source>
        <dbReference type="PROSITE" id="PS51094"/>
    </source>
</evidence>
<dbReference type="Gene3D" id="3.40.50.2300">
    <property type="match status" value="1"/>
</dbReference>
<reference evidence="10" key="1">
    <citation type="submission" date="2016-10" db="EMBL/GenBank/DDBJ databases">
        <authorList>
            <person name="Varghese N."/>
            <person name="Submissions S."/>
        </authorList>
    </citation>
    <scope>NUCLEOTIDE SEQUENCE [LARGE SCALE GENOMIC DNA]</scope>
    <source>
        <strain evidence="10">DSM 25751</strain>
    </source>
</reference>
<gene>
    <name evidence="9" type="ORF">SAMN04488113_11028</name>
</gene>
<dbReference type="Pfam" id="PF00874">
    <property type="entry name" value="PRD"/>
    <property type="match status" value="2"/>
</dbReference>
<evidence type="ECO:0000256" key="3">
    <source>
        <dbReference type="ARBA" id="ARBA00023015"/>
    </source>
</evidence>
<dbReference type="PROSITE" id="PS51372">
    <property type="entry name" value="PRD_2"/>
    <property type="match status" value="2"/>
</dbReference>
<dbReference type="STRING" id="1130080.SAMN04488113_11028"/>
<dbReference type="PANTHER" id="PTHR30185">
    <property type="entry name" value="CRYPTIC BETA-GLUCOSIDE BGL OPERON ANTITERMINATOR"/>
    <property type="match status" value="1"/>
</dbReference>
<evidence type="ECO:0000313" key="10">
    <source>
        <dbReference type="Proteomes" id="UP000198564"/>
    </source>
</evidence>
<dbReference type="PANTHER" id="PTHR30185:SF18">
    <property type="entry name" value="TRANSCRIPTIONAL REGULATOR MTLR"/>
    <property type="match status" value="1"/>
</dbReference>
<evidence type="ECO:0000259" key="7">
    <source>
        <dbReference type="PROSITE" id="PS51099"/>
    </source>
</evidence>
<keyword evidence="5" id="KW-0804">Transcription</keyword>
<evidence type="ECO:0000256" key="2">
    <source>
        <dbReference type="ARBA" id="ARBA00022737"/>
    </source>
</evidence>
<accession>A0A1H6ST46</accession>
<dbReference type="InterPro" id="IPR036634">
    <property type="entry name" value="PRD_sf"/>
</dbReference>
<dbReference type="GO" id="GO:0006355">
    <property type="term" value="P:regulation of DNA-templated transcription"/>
    <property type="evidence" value="ECO:0007669"/>
    <property type="project" value="InterPro"/>
</dbReference>
<keyword evidence="3" id="KW-0805">Transcription regulation</keyword>
<dbReference type="InterPro" id="IPR007737">
    <property type="entry name" value="Mga_HTH"/>
</dbReference>
<dbReference type="InterPro" id="IPR036095">
    <property type="entry name" value="PTS_EIIB-like_sf"/>
</dbReference>
<dbReference type="InterPro" id="IPR011608">
    <property type="entry name" value="PRD"/>
</dbReference>
<dbReference type="SUPFAM" id="SSF52794">
    <property type="entry name" value="PTS system IIB component-like"/>
    <property type="match status" value="1"/>
</dbReference>
<dbReference type="Pfam" id="PF00359">
    <property type="entry name" value="PTS_EIIA_2"/>
    <property type="match status" value="1"/>
</dbReference>
<sequence>MLFLDDIQRDLAISQSTLINDIQNINKKLGRYELSLKNSKKKGASIEGREQNKRHFIMNYFFLERLQNNLKSLGEISTLLTTISPEEILLIVLDECRNAKLKLNDTVMLNIVTHISLALQRIKEGYQINFNQEFDFHKYKTEYTTAERIVIRLRKSSDIELPHEEIKNIALHLKNKSSKSSFINVDKRTEFIQKEIKFVLEMVKRDTGISLMDDSVLINGLLDHFSPFLERLRNNNKLTNPVLKEIQSNYNNELELTKHYFSQMSLLKDYDVSEDEWAYLSLHIIAALERTTSREKKNTLVICATGLGSSQMLKVRLEHELGTKLNIVKVISYYEICDEVLEGIDLIVSSIDLSNVVFNIPVVNVSVLLNEADIKLINESFASRTVPVLSQNIKVSDENNRLDYLIKKYFSPDLFYISNTINSKNEALDILVEKSIQLDSSVSKSFLINQLKLRENFSTVVFSEYVAVPHPLEGVGDIPRVGVIITPKGISWDDASKEVKLTLLILPDRLGNNELDEVSKSILPIIENDEYLNELVSVKDFKEFKKKLVKLLT</sequence>
<dbReference type="EMBL" id="FNYW01000010">
    <property type="protein sequence ID" value="SEI67947.1"/>
    <property type="molecule type" value="Genomic_DNA"/>
</dbReference>
<evidence type="ECO:0000256" key="1">
    <source>
        <dbReference type="ARBA" id="ARBA00022679"/>
    </source>
</evidence>
<feature type="domain" description="PRD" evidence="8">
    <location>
        <begin position="187"/>
        <end position="294"/>
    </location>
</feature>
<feature type="domain" description="PTS EIIA type-2" evidence="6">
    <location>
        <begin position="408"/>
        <end position="553"/>
    </location>
</feature>
<evidence type="ECO:0000256" key="5">
    <source>
        <dbReference type="ARBA" id="ARBA00023163"/>
    </source>
</evidence>
<dbReference type="InterPro" id="IPR016152">
    <property type="entry name" value="PTrfase/Anion_transptr"/>
</dbReference>
<dbReference type="GO" id="GO:0009401">
    <property type="term" value="P:phosphoenolpyruvate-dependent sugar phosphotransferase system"/>
    <property type="evidence" value="ECO:0007669"/>
    <property type="project" value="InterPro"/>
</dbReference>
<dbReference type="InterPro" id="IPR013011">
    <property type="entry name" value="PTS_EIIB_2"/>
</dbReference>
<evidence type="ECO:0000313" key="9">
    <source>
        <dbReference type="EMBL" id="SEI67947.1"/>
    </source>
</evidence>
<dbReference type="Gene3D" id="3.40.930.10">
    <property type="entry name" value="Mannitol-specific EII, Chain A"/>
    <property type="match status" value="1"/>
</dbReference>
<keyword evidence="10" id="KW-1185">Reference proteome</keyword>
<keyword evidence="1" id="KW-0808">Transferase</keyword>
<organism evidence="9 10">
    <name type="scientific">Alkalibacterium gilvum</name>
    <dbReference type="NCBI Taxonomy" id="1130080"/>
    <lineage>
        <taxon>Bacteria</taxon>
        <taxon>Bacillati</taxon>
        <taxon>Bacillota</taxon>
        <taxon>Bacilli</taxon>
        <taxon>Lactobacillales</taxon>
        <taxon>Carnobacteriaceae</taxon>
        <taxon>Alkalibacterium</taxon>
    </lineage>
</organism>
<dbReference type="Pfam" id="PF02302">
    <property type="entry name" value="PTS_IIB"/>
    <property type="match status" value="1"/>
</dbReference>
<dbReference type="SUPFAM" id="SSF55804">
    <property type="entry name" value="Phoshotransferase/anion transport protein"/>
    <property type="match status" value="1"/>
</dbReference>
<feature type="domain" description="PRD" evidence="8">
    <location>
        <begin position="76"/>
        <end position="183"/>
    </location>
</feature>
<evidence type="ECO:0000256" key="4">
    <source>
        <dbReference type="ARBA" id="ARBA00023159"/>
    </source>
</evidence>
<dbReference type="OrthoDB" id="3710983at2"/>
<dbReference type="Proteomes" id="UP000198564">
    <property type="component" value="Unassembled WGS sequence"/>
</dbReference>
<dbReference type="PROSITE" id="PS51099">
    <property type="entry name" value="PTS_EIIB_TYPE_2"/>
    <property type="match status" value="1"/>
</dbReference>